<protein>
    <recommendedName>
        <fullName evidence="1">Spore protein YkvP/CgeB glycosyl transferase-like domain-containing protein</fullName>
    </recommendedName>
</protein>
<evidence type="ECO:0000313" key="2">
    <source>
        <dbReference type="EMBL" id="CAA9300198.1"/>
    </source>
</evidence>
<dbReference type="AlphaFoldDB" id="A0A6J4KA31"/>
<dbReference type="Pfam" id="PF13524">
    <property type="entry name" value="Glyco_trans_1_2"/>
    <property type="match status" value="1"/>
</dbReference>
<sequence>MRVLVVGSHKWWRMESGVERALRRAGHTTLLLDDRRLKQRIGRRLTQHWVRRAARAFGADFVFLGKCLGLTHETVAELVRGKRSAMWNLDAPSFRIVDRADVAHTVGAAKLVDVFHISGFEDEYRKLGLNAMFLPAAADREIVPIPARPEFAAQIVFTGAGYDEGRARFLVALSRRFHVKVWGLKWEPWQDQLDWGGRQVVEQEFAAACSSSALSLGLLPAIADGATNYASNRMWTTALGGGFYLGQGSPGADQLLLDGVHCAWFTDLDSCIARAEHYLGAPAERERVRVAGEAFVRRHHTFDERITHILASTEWRNPLQTGGP</sequence>
<proteinExistence type="predicted"/>
<name>A0A6J4KA31_9BACT</name>
<dbReference type="EMBL" id="CADCTU010000162">
    <property type="protein sequence ID" value="CAA9300198.1"/>
    <property type="molecule type" value="Genomic_DNA"/>
</dbReference>
<dbReference type="InterPro" id="IPR055259">
    <property type="entry name" value="YkvP/CgeB_Glyco_trans-like"/>
</dbReference>
<evidence type="ECO:0000259" key="1">
    <source>
        <dbReference type="Pfam" id="PF13524"/>
    </source>
</evidence>
<reference evidence="2" key="1">
    <citation type="submission" date="2020-02" db="EMBL/GenBank/DDBJ databases">
        <authorList>
            <person name="Meier V. D."/>
        </authorList>
    </citation>
    <scope>NUCLEOTIDE SEQUENCE</scope>
    <source>
        <strain evidence="2">AVDCRST_MAG11</strain>
    </source>
</reference>
<accession>A0A6J4KA31</accession>
<gene>
    <name evidence="2" type="ORF">AVDCRST_MAG11-768</name>
</gene>
<organism evidence="2">
    <name type="scientific">uncultured Gemmatimonadaceae bacterium</name>
    <dbReference type="NCBI Taxonomy" id="246130"/>
    <lineage>
        <taxon>Bacteria</taxon>
        <taxon>Pseudomonadati</taxon>
        <taxon>Gemmatimonadota</taxon>
        <taxon>Gemmatimonadia</taxon>
        <taxon>Gemmatimonadales</taxon>
        <taxon>Gemmatimonadaceae</taxon>
        <taxon>environmental samples</taxon>
    </lineage>
</organism>
<feature type="domain" description="Spore protein YkvP/CgeB glycosyl transferase-like" evidence="1">
    <location>
        <begin position="166"/>
        <end position="311"/>
    </location>
</feature>